<dbReference type="Proteomes" id="UP000002037">
    <property type="component" value="Unassembled WGS sequence"/>
</dbReference>
<gene>
    <name evidence="1" type="ORF">CTRG_00128</name>
</gene>
<dbReference type="OrthoDB" id="10008801at2759"/>
<dbReference type="GeneID" id="8296241"/>
<protein>
    <submittedName>
        <fullName evidence="1">Uncharacterized protein</fullName>
    </submittedName>
</protein>
<keyword evidence="2" id="KW-1185">Reference proteome</keyword>
<evidence type="ECO:0000313" key="2">
    <source>
        <dbReference type="Proteomes" id="UP000002037"/>
    </source>
</evidence>
<dbReference type="AlphaFoldDB" id="C5M239"/>
<organism evidence="1 2">
    <name type="scientific">Candida tropicalis (strain ATCC MYA-3404 / T1)</name>
    <name type="common">Yeast</name>
    <dbReference type="NCBI Taxonomy" id="294747"/>
    <lineage>
        <taxon>Eukaryota</taxon>
        <taxon>Fungi</taxon>
        <taxon>Dikarya</taxon>
        <taxon>Ascomycota</taxon>
        <taxon>Saccharomycotina</taxon>
        <taxon>Pichiomycetes</taxon>
        <taxon>Debaryomycetaceae</taxon>
        <taxon>Candida/Lodderomyces clade</taxon>
        <taxon>Candida</taxon>
    </lineage>
</organism>
<evidence type="ECO:0000313" key="1">
    <source>
        <dbReference type="EMBL" id="EER35389.1"/>
    </source>
</evidence>
<dbReference type="eggNOG" id="ENOG502RS1P">
    <property type="taxonomic scope" value="Eukaryota"/>
</dbReference>
<dbReference type="RefSeq" id="XP_002545347.1">
    <property type="nucleotide sequence ID" value="XM_002545301.1"/>
</dbReference>
<sequence>MISLRSDSPSISIFVFFFFLPPKMFRTCVRIPRVRVVPRRQFAITPRLRFFDKGPTPEEQAQAIAKVRKVLDENPELYNLMVEFKELLEKKGFATGEKPSTMQMIKLLSDRDIREHGSRFKKFLETNDTGLTQQEIATVSGAFMFGNQEVK</sequence>
<dbReference type="EMBL" id="GG692395">
    <property type="protein sequence ID" value="EER35389.1"/>
    <property type="molecule type" value="Genomic_DNA"/>
</dbReference>
<reference evidence="1 2" key="1">
    <citation type="journal article" date="2009" name="Nature">
        <title>Evolution of pathogenicity and sexual reproduction in eight Candida genomes.</title>
        <authorList>
            <person name="Butler G."/>
            <person name="Rasmussen M.D."/>
            <person name="Lin M.F."/>
            <person name="Santos M.A."/>
            <person name="Sakthikumar S."/>
            <person name="Munro C.A."/>
            <person name="Rheinbay E."/>
            <person name="Grabherr M."/>
            <person name="Forche A."/>
            <person name="Reedy J.L."/>
            <person name="Agrafioti I."/>
            <person name="Arnaud M.B."/>
            <person name="Bates S."/>
            <person name="Brown A.J."/>
            <person name="Brunke S."/>
            <person name="Costanzo M.C."/>
            <person name="Fitzpatrick D.A."/>
            <person name="de Groot P.W."/>
            <person name="Harris D."/>
            <person name="Hoyer L.L."/>
            <person name="Hube B."/>
            <person name="Klis F.M."/>
            <person name="Kodira C."/>
            <person name="Lennard N."/>
            <person name="Logue M.E."/>
            <person name="Martin R."/>
            <person name="Neiman A.M."/>
            <person name="Nikolaou E."/>
            <person name="Quail M.A."/>
            <person name="Quinn J."/>
            <person name="Santos M.C."/>
            <person name="Schmitzberger F.F."/>
            <person name="Sherlock G."/>
            <person name="Shah P."/>
            <person name="Silverstein K.A."/>
            <person name="Skrzypek M.S."/>
            <person name="Soll D."/>
            <person name="Staggs R."/>
            <person name="Stansfield I."/>
            <person name="Stumpf M.P."/>
            <person name="Sudbery P.E."/>
            <person name="Srikantha T."/>
            <person name="Zeng Q."/>
            <person name="Berman J."/>
            <person name="Berriman M."/>
            <person name="Heitman J."/>
            <person name="Gow N.A."/>
            <person name="Lorenz M.C."/>
            <person name="Birren B.W."/>
            <person name="Kellis M."/>
            <person name="Cuomo C.A."/>
        </authorList>
    </citation>
    <scope>NUCLEOTIDE SEQUENCE [LARGE SCALE GENOMIC DNA]</scope>
    <source>
        <strain evidence="2">ATCC MYA-3404 / T1</strain>
    </source>
</reference>
<accession>C5M239</accession>
<dbReference type="HOGENOM" id="CLU_145523_0_0_1"/>
<proteinExistence type="predicted"/>
<dbReference type="KEGG" id="ctp:CTRG_00128"/>
<name>C5M239_CANTT</name>
<dbReference type="VEuPathDB" id="FungiDB:CTRG_00128"/>